<evidence type="ECO:0000313" key="6">
    <source>
        <dbReference type="EMBL" id="EKF43094.1"/>
    </source>
</evidence>
<keyword evidence="7" id="KW-1185">Reference proteome</keyword>
<keyword evidence="1" id="KW-0805">Transcription regulation</keyword>
<dbReference type="STRING" id="721133.SAMN05216176_105130"/>
<evidence type="ECO:0000256" key="1">
    <source>
        <dbReference type="ARBA" id="ARBA00023015"/>
    </source>
</evidence>
<evidence type="ECO:0000256" key="4">
    <source>
        <dbReference type="NCBIfam" id="TIGR02018"/>
    </source>
</evidence>
<reference evidence="6 7" key="1">
    <citation type="journal article" date="2012" name="J. Bacteriol.">
        <title>Genome Sequence of Nitratireductor indicus Type Strain C115.</title>
        <authorList>
            <person name="Lai Q."/>
            <person name="Li G."/>
            <person name="Yu Z."/>
            <person name="Shao Z."/>
        </authorList>
    </citation>
    <scope>NUCLEOTIDE SEQUENCE [LARGE SCALE GENOMIC DNA]</scope>
    <source>
        <strain evidence="6 7">C115</strain>
    </source>
</reference>
<proteinExistence type="predicted"/>
<evidence type="ECO:0000256" key="2">
    <source>
        <dbReference type="ARBA" id="ARBA00023125"/>
    </source>
</evidence>
<dbReference type="Pfam" id="PF07702">
    <property type="entry name" value="UTRA"/>
    <property type="match status" value="1"/>
</dbReference>
<dbReference type="RefSeq" id="WP_009756248.1">
    <property type="nucleotide sequence ID" value="NZ_AMSI01000004.1"/>
</dbReference>
<dbReference type="eggNOG" id="COG2188">
    <property type="taxonomic scope" value="Bacteria"/>
</dbReference>
<evidence type="ECO:0000256" key="3">
    <source>
        <dbReference type="ARBA" id="ARBA00023163"/>
    </source>
</evidence>
<protein>
    <recommendedName>
        <fullName evidence="4">Histidine utilization repressor</fullName>
    </recommendedName>
</protein>
<dbReference type="SMART" id="SM00866">
    <property type="entry name" value="UTRA"/>
    <property type="match status" value="1"/>
</dbReference>
<dbReference type="InterPro" id="IPR010248">
    <property type="entry name" value="His_ut_repres"/>
</dbReference>
<dbReference type="GO" id="GO:0003700">
    <property type="term" value="F:DNA-binding transcription factor activity"/>
    <property type="evidence" value="ECO:0007669"/>
    <property type="project" value="UniProtKB-UniRule"/>
</dbReference>
<feature type="domain" description="HTH gntR-type" evidence="5">
    <location>
        <begin position="9"/>
        <end position="77"/>
    </location>
</feature>
<keyword evidence="3" id="KW-0804">Transcription</keyword>
<dbReference type="InterPro" id="IPR028978">
    <property type="entry name" value="Chorismate_lyase_/UTRA_dom_sf"/>
</dbReference>
<dbReference type="Proteomes" id="UP000007374">
    <property type="component" value="Unassembled WGS sequence"/>
</dbReference>
<dbReference type="GO" id="GO:0006547">
    <property type="term" value="P:L-histidine metabolic process"/>
    <property type="evidence" value="ECO:0007669"/>
    <property type="project" value="UniProtKB-UniRule"/>
</dbReference>
<dbReference type="PANTHER" id="PTHR44846">
    <property type="entry name" value="MANNOSYL-D-GLYCERATE TRANSPORT/METABOLISM SYSTEM REPRESSOR MNGR-RELATED"/>
    <property type="match status" value="1"/>
</dbReference>
<dbReference type="PANTHER" id="PTHR44846:SF16">
    <property type="entry name" value="TRANSCRIPTIONAL REGULATOR PHNF-RELATED"/>
    <property type="match status" value="1"/>
</dbReference>
<organism evidence="6 7">
    <name type="scientific">Nitratireductor indicus C115</name>
    <dbReference type="NCBI Taxonomy" id="1231190"/>
    <lineage>
        <taxon>Bacteria</taxon>
        <taxon>Pseudomonadati</taxon>
        <taxon>Pseudomonadota</taxon>
        <taxon>Alphaproteobacteria</taxon>
        <taxon>Hyphomicrobiales</taxon>
        <taxon>Phyllobacteriaceae</taxon>
        <taxon>Nitratireductor</taxon>
    </lineage>
</organism>
<gene>
    <name evidence="6" type="ORF">NA8A_07154</name>
</gene>
<evidence type="ECO:0000313" key="7">
    <source>
        <dbReference type="Proteomes" id="UP000007374"/>
    </source>
</evidence>
<sequence length="244" mass="27032">MANRSGKEATLHQTILSEIEGRIVSGEWAPGFRLPFEMELAEQYGCSRMTVNKVMTQLANAGLIERHRKAGSFVRRPHAQSAVMEIHDIEVEVNSLGLPYAYKLLAQRKRKANAEDKSLMSLPAATPVMELLAVHRAGRRPFCVEERRINARAVPEAAEADFSQTPPGQWLIAQVPWSTAENRIQAVAASPEIARHLDVPEGTACLSIERRTWSPAETITFVRLTYPGDAHTLVARFKPAQGTA</sequence>
<dbReference type="SUPFAM" id="SSF46785">
    <property type="entry name" value="Winged helix' DNA-binding domain"/>
    <property type="match status" value="1"/>
</dbReference>
<dbReference type="InterPro" id="IPR036390">
    <property type="entry name" value="WH_DNA-bd_sf"/>
</dbReference>
<dbReference type="Gene3D" id="3.40.1410.10">
    <property type="entry name" value="Chorismate lyase-like"/>
    <property type="match status" value="1"/>
</dbReference>
<accession>K2NZ34</accession>
<dbReference type="GO" id="GO:0045892">
    <property type="term" value="P:negative regulation of DNA-templated transcription"/>
    <property type="evidence" value="ECO:0007669"/>
    <property type="project" value="UniProtKB-UniRule"/>
</dbReference>
<dbReference type="GO" id="GO:0003677">
    <property type="term" value="F:DNA binding"/>
    <property type="evidence" value="ECO:0007669"/>
    <property type="project" value="UniProtKB-UniRule"/>
</dbReference>
<dbReference type="NCBIfam" id="TIGR02018">
    <property type="entry name" value="his_ut_repres"/>
    <property type="match status" value="1"/>
</dbReference>
<dbReference type="SUPFAM" id="SSF64288">
    <property type="entry name" value="Chorismate lyase-like"/>
    <property type="match status" value="1"/>
</dbReference>
<evidence type="ECO:0000259" key="5">
    <source>
        <dbReference type="PROSITE" id="PS50949"/>
    </source>
</evidence>
<dbReference type="Gene3D" id="1.10.10.10">
    <property type="entry name" value="Winged helix-like DNA-binding domain superfamily/Winged helix DNA-binding domain"/>
    <property type="match status" value="1"/>
</dbReference>
<dbReference type="InterPro" id="IPR050679">
    <property type="entry name" value="Bact_HTH_transcr_reg"/>
</dbReference>
<dbReference type="EMBL" id="AMSI01000004">
    <property type="protein sequence ID" value="EKF43094.1"/>
    <property type="molecule type" value="Genomic_DNA"/>
</dbReference>
<dbReference type="InterPro" id="IPR000524">
    <property type="entry name" value="Tscrpt_reg_HTH_GntR"/>
</dbReference>
<dbReference type="SMART" id="SM00345">
    <property type="entry name" value="HTH_GNTR"/>
    <property type="match status" value="1"/>
</dbReference>
<name>K2NZ34_9HYPH</name>
<dbReference type="AlphaFoldDB" id="K2NZ34"/>
<dbReference type="Pfam" id="PF00392">
    <property type="entry name" value="GntR"/>
    <property type="match status" value="1"/>
</dbReference>
<dbReference type="PROSITE" id="PS50949">
    <property type="entry name" value="HTH_GNTR"/>
    <property type="match status" value="1"/>
</dbReference>
<dbReference type="OrthoDB" id="9808698at2"/>
<keyword evidence="2" id="KW-0238">DNA-binding</keyword>
<dbReference type="PATRIC" id="fig|1231190.3.peg.1501"/>
<comment type="caution">
    <text evidence="6">The sequence shown here is derived from an EMBL/GenBank/DDBJ whole genome shotgun (WGS) entry which is preliminary data.</text>
</comment>
<dbReference type="PRINTS" id="PR00035">
    <property type="entry name" value="HTHGNTR"/>
</dbReference>
<dbReference type="CDD" id="cd07377">
    <property type="entry name" value="WHTH_GntR"/>
    <property type="match status" value="1"/>
</dbReference>
<dbReference type="InterPro" id="IPR036388">
    <property type="entry name" value="WH-like_DNA-bd_sf"/>
</dbReference>
<dbReference type="InterPro" id="IPR011663">
    <property type="entry name" value="UTRA"/>
</dbReference>